<dbReference type="GO" id="GO:0008654">
    <property type="term" value="P:phospholipid biosynthetic process"/>
    <property type="evidence" value="ECO:0007669"/>
    <property type="project" value="InterPro"/>
</dbReference>
<dbReference type="GO" id="GO:0016020">
    <property type="term" value="C:membrane"/>
    <property type="evidence" value="ECO:0007669"/>
    <property type="project" value="InterPro"/>
</dbReference>
<dbReference type="Gene3D" id="1.20.120.1760">
    <property type="match status" value="1"/>
</dbReference>
<dbReference type="EMBL" id="FRFD01000003">
    <property type="protein sequence ID" value="SHO45493.1"/>
    <property type="molecule type" value="Genomic_DNA"/>
</dbReference>
<organism evidence="2 3">
    <name type="scientific">Anaerocolumna xylanovorans DSM 12503</name>
    <dbReference type="NCBI Taxonomy" id="1121345"/>
    <lineage>
        <taxon>Bacteria</taxon>
        <taxon>Bacillati</taxon>
        <taxon>Bacillota</taxon>
        <taxon>Clostridia</taxon>
        <taxon>Lachnospirales</taxon>
        <taxon>Lachnospiraceae</taxon>
        <taxon>Anaerocolumna</taxon>
    </lineage>
</organism>
<proteinExistence type="predicted"/>
<keyword evidence="1" id="KW-0812">Transmembrane</keyword>
<dbReference type="Proteomes" id="UP000184612">
    <property type="component" value="Unassembled WGS sequence"/>
</dbReference>
<evidence type="ECO:0000313" key="2">
    <source>
        <dbReference type="EMBL" id="SHO45493.1"/>
    </source>
</evidence>
<dbReference type="InterPro" id="IPR043130">
    <property type="entry name" value="CDP-OH_PTrfase_TM_dom"/>
</dbReference>
<sequence>MNSASTFGAVLDSIADFLFTAVILFKLIMIIKLAFWMLIWLTLIVIIKITTLLIGFKKYHSFAFLHTYMNKITGALLFCFPLFYVALGIVPTAFMLLGTATIAAGEEFIINLTARKLNHDVKSILRKSGKE</sequence>
<keyword evidence="2" id="KW-0808">Transferase</keyword>
<dbReference type="InterPro" id="IPR000462">
    <property type="entry name" value="CDP-OH_P_trans"/>
</dbReference>
<keyword evidence="1" id="KW-1133">Transmembrane helix</keyword>
<evidence type="ECO:0000256" key="1">
    <source>
        <dbReference type="SAM" id="Phobius"/>
    </source>
</evidence>
<evidence type="ECO:0000313" key="3">
    <source>
        <dbReference type="Proteomes" id="UP000184612"/>
    </source>
</evidence>
<feature type="transmembrane region" description="Helical" evidence="1">
    <location>
        <begin position="34"/>
        <end position="56"/>
    </location>
</feature>
<dbReference type="AlphaFoldDB" id="A0A1M7Y159"/>
<feature type="transmembrane region" description="Helical" evidence="1">
    <location>
        <begin position="7"/>
        <end position="28"/>
    </location>
</feature>
<dbReference type="STRING" id="1121345.SAMN02745217_00975"/>
<keyword evidence="3" id="KW-1185">Reference proteome</keyword>
<reference evidence="2 3" key="1">
    <citation type="submission" date="2016-12" db="EMBL/GenBank/DDBJ databases">
        <authorList>
            <person name="Song W.-J."/>
            <person name="Kurnit D.M."/>
        </authorList>
    </citation>
    <scope>NUCLEOTIDE SEQUENCE [LARGE SCALE GENOMIC DNA]</scope>
    <source>
        <strain evidence="2 3">DSM 12503</strain>
    </source>
</reference>
<name>A0A1M7Y159_9FIRM</name>
<protein>
    <submittedName>
        <fullName evidence="2">CDP-diacylglycerol--glycerol-3-phosphate 3-phosphatidyltransferase</fullName>
    </submittedName>
</protein>
<feature type="transmembrane region" description="Helical" evidence="1">
    <location>
        <begin position="68"/>
        <end position="87"/>
    </location>
</feature>
<dbReference type="Pfam" id="PF01066">
    <property type="entry name" value="CDP-OH_P_transf"/>
    <property type="match status" value="1"/>
</dbReference>
<keyword evidence="1" id="KW-0472">Membrane</keyword>
<dbReference type="GO" id="GO:0016780">
    <property type="term" value="F:phosphotransferase activity, for other substituted phosphate groups"/>
    <property type="evidence" value="ECO:0007669"/>
    <property type="project" value="InterPro"/>
</dbReference>
<accession>A0A1M7Y159</accession>
<gene>
    <name evidence="2" type="ORF">SAMN02745217_00975</name>
</gene>